<dbReference type="GO" id="GO:0016020">
    <property type="term" value="C:membrane"/>
    <property type="evidence" value="ECO:0007669"/>
    <property type="project" value="UniProtKB-SubCell"/>
</dbReference>
<dbReference type="Proteomes" id="UP000694387">
    <property type="component" value="Chromosome 5"/>
</dbReference>
<feature type="transmembrane region" description="Helical" evidence="8">
    <location>
        <begin position="15"/>
        <end position="41"/>
    </location>
</feature>
<organism evidence="10 11">
    <name type="scientific">Equus asinus</name>
    <name type="common">Donkey</name>
    <name type="synonym">Equus africanus asinus</name>
    <dbReference type="NCBI Taxonomy" id="9793"/>
    <lineage>
        <taxon>Eukaryota</taxon>
        <taxon>Metazoa</taxon>
        <taxon>Chordata</taxon>
        <taxon>Craniata</taxon>
        <taxon>Vertebrata</taxon>
        <taxon>Euteleostomi</taxon>
        <taxon>Mammalia</taxon>
        <taxon>Eutheria</taxon>
        <taxon>Laurasiatheria</taxon>
        <taxon>Perissodactyla</taxon>
        <taxon>Equidae</taxon>
        <taxon>Equus</taxon>
    </lineage>
</organism>
<dbReference type="GO" id="GO:0004930">
    <property type="term" value="F:G protein-coupled receptor activity"/>
    <property type="evidence" value="ECO:0007669"/>
    <property type="project" value="UniProtKB-KW"/>
</dbReference>
<keyword evidence="6" id="KW-0675">Receptor</keyword>
<keyword evidence="2 8" id="KW-0812">Transmembrane</keyword>
<feature type="transmembrane region" description="Helical" evidence="8">
    <location>
        <begin position="96"/>
        <end position="116"/>
    </location>
</feature>
<comment type="subcellular location">
    <subcellularLocation>
        <location evidence="1">Membrane</location>
        <topology evidence="1">Multi-pass membrane protein</topology>
    </subcellularLocation>
</comment>
<evidence type="ECO:0000256" key="7">
    <source>
        <dbReference type="ARBA" id="ARBA00023224"/>
    </source>
</evidence>
<evidence type="ECO:0000256" key="5">
    <source>
        <dbReference type="ARBA" id="ARBA00023136"/>
    </source>
</evidence>
<dbReference type="SUPFAM" id="SSF81321">
    <property type="entry name" value="Family A G protein-coupled receptor-like"/>
    <property type="match status" value="1"/>
</dbReference>
<accession>A0A9L0JIZ2</accession>
<evidence type="ECO:0000256" key="2">
    <source>
        <dbReference type="ARBA" id="ARBA00022692"/>
    </source>
</evidence>
<evidence type="ECO:0000256" key="8">
    <source>
        <dbReference type="SAM" id="Phobius"/>
    </source>
</evidence>
<keyword evidence="7" id="KW-0807">Transducer</keyword>
<evidence type="ECO:0000256" key="4">
    <source>
        <dbReference type="ARBA" id="ARBA00023040"/>
    </source>
</evidence>
<keyword evidence="4" id="KW-0297">G-protein coupled receptor</keyword>
<dbReference type="PROSITE" id="PS50262">
    <property type="entry name" value="G_PROTEIN_RECEP_F1_2"/>
    <property type="match status" value="1"/>
</dbReference>
<feature type="domain" description="G-protein coupled receptors family 1 profile" evidence="9">
    <location>
        <begin position="31"/>
        <end position="140"/>
    </location>
</feature>
<dbReference type="GeneTree" id="ENSGT00940000153301"/>
<feature type="transmembrane region" description="Helical" evidence="8">
    <location>
        <begin position="136"/>
        <end position="159"/>
    </location>
</feature>
<dbReference type="AlphaFoldDB" id="A0A9L0JIZ2"/>
<keyword evidence="11" id="KW-1185">Reference proteome</keyword>
<evidence type="ECO:0000256" key="6">
    <source>
        <dbReference type="ARBA" id="ARBA00023170"/>
    </source>
</evidence>
<evidence type="ECO:0000259" key="9">
    <source>
        <dbReference type="PROSITE" id="PS50262"/>
    </source>
</evidence>
<reference evidence="10" key="3">
    <citation type="submission" date="2025-09" db="UniProtKB">
        <authorList>
            <consortium name="Ensembl"/>
        </authorList>
    </citation>
    <scope>IDENTIFICATION</scope>
</reference>
<evidence type="ECO:0000313" key="11">
    <source>
        <dbReference type="Proteomes" id="UP000694387"/>
    </source>
</evidence>
<feature type="transmembrane region" description="Helical" evidence="8">
    <location>
        <begin position="48"/>
        <end position="66"/>
    </location>
</feature>
<dbReference type="Gene3D" id="1.20.1070.10">
    <property type="entry name" value="Rhodopsin 7-helix transmembrane proteins"/>
    <property type="match status" value="1"/>
</dbReference>
<evidence type="ECO:0000313" key="10">
    <source>
        <dbReference type="Ensembl" id="ENSEASP00005053306.1"/>
    </source>
</evidence>
<name>A0A9L0JIZ2_EQUAS</name>
<evidence type="ECO:0000256" key="1">
    <source>
        <dbReference type="ARBA" id="ARBA00004141"/>
    </source>
</evidence>
<reference evidence="10" key="2">
    <citation type="submission" date="2025-08" db="UniProtKB">
        <authorList>
            <consortium name="Ensembl"/>
        </authorList>
    </citation>
    <scope>IDENTIFICATION</scope>
</reference>
<evidence type="ECO:0000256" key="3">
    <source>
        <dbReference type="ARBA" id="ARBA00022989"/>
    </source>
</evidence>
<dbReference type="GO" id="GO:0004984">
    <property type="term" value="F:olfactory receptor activity"/>
    <property type="evidence" value="ECO:0007669"/>
    <property type="project" value="InterPro"/>
</dbReference>
<keyword evidence="5 8" id="KW-0472">Membrane</keyword>
<dbReference type="PANTHER" id="PTHR48018">
    <property type="entry name" value="OLFACTORY RECEPTOR"/>
    <property type="match status" value="1"/>
</dbReference>
<keyword evidence="3 8" id="KW-1133">Transmembrane helix</keyword>
<dbReference type="Ensembl" id="ENSEAST00005052632.1">
    <property type="protein sequence ID" value="ENSEASP00005053306.1"/>
    <property type="gene ID" value="ENSEASG00005037401.1"/>
</dbReference>
<dbReference type="InterPro" id="IPR000725">
    <property type="entry name" value="Olfact_rcpt"/>
</dbReference>
<reference evidence="10 11" key="1">
    <citation type="journal article" date="2020" name="Nat. Commun.">
        <title>Donkey genomes provide new insights into domestication and selection for coat color.</title>
        <authorList>
            <person name="Wang"/>
            <person name="C."/>
            <person name="Li"/>
            <person name="H."/>
            <person name="Guo"/>
            <person name="Y."/>
            <person name="Huang"/>
            <person name="J."/>
            <person name="Sun"/>
            <person name="Y."/>
            <person name="Min"/>
            <person name="J."/>
            <person name="Wang"/>
            <person name="J."/>
            <person name="Fang"/>
            <person name="X."/>
            <person name="Zhao"/>
            <person name="Z."/>
            <person name="Wang"/>
            <person name="S."/>
            <person name="Zhang"/>
            <person name="Y."/>
            <person name="Liu"/>
            <person name="Q."/>
            <person name="Jiang"/>
            <person name="Q."/>
            <person name="Wang"/>
            <person name="X."/>
            <person name="Guo"/>
            <person name="Y."/>
            <person name="Yang"/>
            <person name="C."/>
            <person name="Wang"/>
            <person name="Y."/>
            <person name="Tian"/>
            <person name="F."/>
            <person name="Zhuang"/>
            <person name="G."/>
            <person name="Fan"/>
            <person name="Y."/>
            <person name="Gao"/>
            <person name="Q."/>
            <person name="Li"/>
            <person name="Y."/>
            <person name="Ju"/>
            <person name="Z."/>
            <person name="Li"/>
            <person name="J."/>
            <person name="Li"/>
            <person name="R."/>
            <person name="Hou"/>
            <person name="M."/>
            <person name="Yang"/>
            <person name="G."/>
            <person name="Liu"/>
            <person name="G."/>
            <person name="Liu"/>
            <person name="W."/>
            <person name="Guo"/>
            <person name="J."/>
            <person name="Pan"/>
            <person name="S."/>
            <person name="Fan"/>
            <person name="G."/>
            <person name="Zhang"/>
            <person name="W."/>
            <person name="Zhang"/>
            <person name="R."/>
            <person name="Yu"/>
            <person name="J."/>
            <person name="Zhang"/>
            <person name="X."/>
            <person name="Yin"/>
            <person name="Q."/>
            <person name="Ji"/>
            <person name="C."/>
            <person name="Jin"/>
            <person name="Y."/>
            <person name="Yue"/>
            <person name="G."/>
            <person name="Liu"/>
            <person name="M."/>
            <person name="Xu"/>
            <person name="J."/>
            <person name="Liu"/>
            <person name="S."/>
            <person name="Jordana"/>
            <person name="J."/>
            <person name="Noce"/>
            <person name="A."/>
            <person name="Amills"/>
            <person name="M."/>
            <person name="Wu"/>
            <person name="D.D."/>
            <person name="Li"/>
            <person name="S."/>
            <person name="Zhou"/>
            <person name="X. and Zhong"/>
            <person name="J."/>
        </authorList>
    </citation>
    <scope>NUCLEOTIDE SEQUENCE [LARGE SCALE GENOMIC DNA]</scope>
</reference>
<protein>
    <recommendedName>
        <fullName evidence="9">G-protein coupled receptors family 1 profile domain-containing protein</fullName>
    </recommendedName>
</protein>
<dbReference type="Pfam" id="PF13853">
    <property type="entry name" value="7tm_4"/>
    <property type="match status" value="1"/>
</dbReference>
<dbReference type="InterPro" id="IPR017452">
    <property type="entry name" value="GPCR_Rhodpsn_7TM"/>
</dbReference>
<proteinExistence type="predicted"/>
<sequence>MFLLMGFTGDVDVQVFLFLLFLAICLFTLIGNLELVVFFIGDSWLHDPMYYFLSLSSFLDACYSSVVIPKMLINFLLENQTISFLVYAAQMFSYDIFGATECFILAAMVYDCYVAIYNPLLYSVNMSLRVHVPLSIAFYVGGIFKASVHTGAAFSLSFCSSNEIRTFFYDIPPVFAISFSDT</sequence>